<dbReference type="InterPro" id="IPR012677">
    <property type="entry name" value="Nucleotide-bd_a/b_plait_sf"/>
</dbReference>
<gene>
    <name evidence="5" type="ORF">WR25_24599</name>
</gene>
<feature type="domain" description="RRM" evidence="4">
    <location>
        <begin position="45"/>
        <end position="123"/>
    </location>
</feature>
<dbReference type="EMBL" id="LIAE01010542">
    <property type="protein sequence ID" value="PAV59171.1"/>
    <property type="molecule type" value="Genomic_DNA"/>
</dbReference>
<keyword evidence="6" id="KW-1185">Reference proteome</keyword>
<organism evidence="5 6">
    <name type="scientific">Diploscapter pachys</name>
    <dbReference type="NCBI Taxonomy" id="2018661"/>
    <lineage>
        <taxon>Eukaryota</taxon>
        <taxon>Metazoa</taxon>
        <taxon>Ecdysozoa</taxon>
        <taxon>Nematoda</taxon>
        <taxon>Chromadorea</taxon>
        <taxon>Rhabditida</taxon>
        <taxon>Rhabditina</taxon>
        <taxon>Rhabditomorpha</taxon>
        <taxon>Rhabditoidea</taxon>
        <taxon>Rhabditidae</taxon>
        <taxon>Diploscapter</taxon>
    </lineage>
</organism>
<comment type="caution">
    <text evidence="5">The sequence shown here is derived from an EMBL/GenBank/DDBJ whole genome shotgun (WGS) entry which is preliminary data.</text>
</comment>
<feature type="region of interest" description="Disordered" evidence="3">
    <location>
        <begin position="142"/>
        <end position="178"/>
    </location>
</feature>
<proteinExistence type="predicted"/>
<dbReference type="PANTHER" id="PTHR23189">
    <property type="entry name" value="RNA RECOGNITION MOTIF-CONTAINING"/>
    <property type="match status" value="1"/>
</dbReference>
<evidence type="ECO:0000256" key="3">
    <source>
        <dbReference type="SAM" id="MobiDB-lite"/>
    </source>
</evidence>
<dbReference type="SMART" id="SM00360">
    <property type="entry name" value="RRM"/>
    <property type="match status" value="2"/>
</dbReference>
<feature type="compositionally biased region" description="Basic and acidic residues" evidence="3">
    <location>
        <begin position="157"/>
        <end position="166"/>
    </location>
</feature>
<feature type="compositionally biased region" description="Low complexity" evidence="3">
    <location>
        <begin position="167"/>
        <end position="178"/>
    </location>
</feature>
<dbReference type="Pfam" id="PF00076">
    <property type="entry name" value="RRM_1"/>
    <property type="match status" value="1"/>
</dbReference>
<dbReference type="Proteomes" id="UP000218231">
    <property type="component" value="Unassembled WGS sequence"/>
</dbReference>
<feature type="domain" description="RRM" evidence="4">
    <location>
        <begin position="187"/>
        <end position="263"/>
    </location>
</feature>
<feature type="compositionally biased region" description="Low complexity" evidence="3">
    <location>
        <begin position="26"/>
        <end position="43"/>
    </location>
</feature>
<dbReference type="InterPro" id="IPR000504">
    <property type="entry name" value="RRM_dom"/>
</dbReference>
<feature type="region of interest" description="Disordered" evidence="3">
    <location>
        <begin position="245"/>
        <end position="269"/>
    </location>
</feature>
<feature type="compositionally biased region" description="Low complexity" evidence="3">
    <location>
        <begin position="142"/>
        <end position="155"/>
    </location>
</feature>
<evidence type="ECO:0000313" key="6">
    <source>
        <dbReference type="Proteomes" id="UP000218231"/>
    </source>
</evidence>
<dbReference type="PROSITE" id="PS50102">
    <property type="entry name" value="RRM"/>
    <property type="match status" value="2"/>
</dbReference>
<name>A0A2A2JC09_9BILA</name>
<dbReference type="SUPFAM" id="SSF54928">
    <property type="entry name" value="RNA-binding domain, RBD"/>
    <property type="match status" value="2"/>
</dbReference>
<feature type="region of interest" description="Disordered" evidence="3">
    <location>
        <begin position="22"/>
        <end position="43"/>
    </location>
</feature>
<evidence type="ECO:0000259" key="4">
    <source>
        <dbReference type="PROSITE" id="PS50102"/>
    </source>
</evidence>
<feature type="compositionally biased region" description="Basic and acidic residues" evidence="3">
    <location>
        <begin position="247"/>
        <end position="259"/>
    </location>
</feature>
<sequence length="337" mass="37046">MYFVFQRRFECSVARSEDCSSSAAHSFTGTSQGTGSTSSSSSGLQGIYIEKLPQRSDATVKKAIGDALKKHGRIVEVRIENNNADQKRALVIFQRVSDLDRLLNESGHLCVLGSRIRVKSAPSLIVIDAYNEYLTMNSQVASGTSNASSSSAGNADKPSESRRSNREPSSSSSSSDEVSVFSSKASRTLYVGGLEFRTTEESLRQRFSKFGDILEIDVKNPESPKPFAFIQFSDIDAVCRAINSSRSESKKDGKKDRFTPNKNPNFGRSLQQPKLWIGRLPPSVTEEYVVQKLKTLADGVTDVVVDMRIGQAIVIFSKSDYAANAYTRIRQGKPKPL</sequence>
<dbReference type="OrthoDB" id="6407164at2759"/>
<evidence type="ECO:0000256" key="2">
    <source>
        <dbReference type="PROSITE-ProRule" id="PRU00176"/>
    </source>
</evidence>
<dbReference type="AlphaFoldDB" id="A0A2A2JC09"/>
<reference evidence="5 6" key="1">
    <citation type="journal article" date="2017" name="Curr. Biol.">
        <title>Genome architecture and evolution of a unichromosomal asexual nematode.</title>
        <authorList>
            <person name="Fradin H."/>
            <person name="Zegar C."/>
            <person name="Gutwein M."/>
            <person name="Lucas J."/>
            <person name="Kovtun M."/>
            <person name="Corcoran D."/>
            <person name="Baugh L.R."/>
            <person name="Kiontke K."/>
            <person name="Gunsalus K."/>
            <person name="Fitch D.H."/>
            <person name="Piano F."/>
        </authorList>
    </citation>
    <scope>NUCLEOTIDE SEQUENCE [LARGE SCALE GENOMIC DNA]</scope>
    <source>
        <strain evidence="5">PF1309</strain>
    </source>
</reference>
<dbReference type="CDD" id="cd00590">
    <property type="entry name" value="RRM_SF"/>
    <property type="match status" value="1"/>
</dbReference>
<dbReference type="GO" id="GO:0003723">
    <property type="term" value="F:RNA binding"/>
    <property type="evidence" value="ECO:0007669"/>
    <property type="project" value="UniProtKB-UniRule"/>
</dbReference>
<evidence type="ECO:0000313" key="5">
    <source>
        <dbReference type="EMBL" id="PAV59171.1"/>
    </source>
</evidence>
<evidence type="ECO:0000256" key="1">
    <source>
        <dbReference type="ARBA" id="ARBA00022884"/>
    </source>
</evidence>
<dbReference type="Gene3D" id="3.30.70.330">
    <property type="match status" value="2"/>
</dbReference>
<feature type="compositionally biased region" description="Polar residues" evidence="3">
    <location>
        <begin position="260"/>
        <end position="269"/>
    </location>
</feature>
<accession>A0A2A2JC09</accession>
<dbReference type="STRING" id="2018661.A0A2A2JC09"/>
<dbReference type="InterPro" id="IPR035979">
    <property type="entry name" value="RBD_domain_sf"/>
</dbReference>
<keyword evidence="1 2" id="KW-0694">RNA-binding</keyword>
<protein>
    <recommendedName>
        <fullName evidence="4">RRM domain-containing protein</fullName>
    </recommendedName>
</protein>